<dbReference type="Proteomes" id="UP000830115">
    <property type="component" value="Chromosome"/>
</dbReference>
<keyword evidence="3" id="KW-0067">ATP-binding</keyword>
<evidence type="ECO:0000313" key="3">
    <source>
        <dbReference type="EMBL" id="UQA90784.1"/>
    </source>
</evidence>
<accession>A0ABY4LZ55</accession>
<feature type="chain" id="PRO_5046368157" evidence="2">
    <location>
        <begin position="26"/>
        <end position="140"/>
    </location>
</feature>
<proteinExistence type="predicted"/>
<organism evidence="3 4">
    <name type="scientific">Streptomyces halobius</name>
    <dbReference type="NCBI Taxonomy" id="2879846"/>
    <lineage>
        <taxon>Bacteria</taxon>
        <taxon>Bacillati</taxon>
        <taxon>Actinomycetota</taxon>
        <taxon>Actinomycetes</taxon>
        <taxon>Kitasatosporales</taxon>
        <taxon>Streptomycetaceae</taxon>
        <taxon>Streptomyces</taxon>
    </lineage>
</organism>
<evidence type="ECO:0000313" key="4">
    <source>
        <dbReference type="Proteomes" id="UP000830115"/>
    </source>
</evidence>
<sequence length="140" mass="13538">MRRVLTAAAVAATAVALGSTAAAQAVSLPKSPDLNGVTALDPSGTLGGTVDGATQQATQIAEGAGNKAVEKAVPPTARTARTAGSMAKKTRPVARKAADNAVGSAESIVGETAKAATENGLPTAGLPTDALKNASLPPLG</sequence>
<feature type="region of interest" description="Disordered" evidence="1">
    <location>
        <begin position="117"/>
        <end position="140"/>
    </location>
</feature>
<feature type="compositionally biased region" description="Low complexity" evidence="1">
    <location>
        <begin position="74"/>
        <end position="83"/>
    </location>
</feature>
<reference evidence="3" key="1">
    <citation type="submission" date="2021-10" db="EMBL/GenBank/DDBJ databases">
        <title>Streptomyces nigrumlapis sp.nov.,an antimicrobial producing actinobacterium isolated from Black Gobi rocks.</title>
        <authorList>
            <person name="Wen Y."/>
            <person name="Zhang W."/>
            <person name="Liu X.G."/>
        </authorList>
    </citation>
    <scope>NUCLEOTIDE SEQUENCE</scope>
    <source>
        <strain evidence="3">ST13-2-2</strain>
    </source>
</reference>
<keyword evidence="3" id="KW-0547">Nucleotide-binding</keyword>
<evidence type="ECO:0000256" key="2">
    <source>
        <dbReference type="SAM" id="SignalP"/>
    </source>
</evidence>
<feature type="region of interest" description="Disordered" evidence="1">
    <location>
        <begin position="61"/>
        <end position="105"/>
    </location>
</feature>
<keyword evidence="4" id="KW-1185">Reference proteome</keyword>
<feature type="signal peptide" evidence="2">
    <location>
        <begin position="1"/>
        <end position="25"/>
    </location>
</feature>
<gene>
    <name evidence="3" type="ORF">K9S39_01785</name>
</gene>
<dbReference type="RefSeq" id="WP_248861550.1">
    <property type="nucleotide sequence ID" value="NZ_CP086322.1"/>
</dbReference>
<name>A0ABY4LZ55_9ACTN</name>
<evidence type="ECO:0000256" key="1">
    <source>
        <dbReference type="SAM" id="MobiDB-lite"/>
    </source>
</evidence>
<dbReference type="EMBL" id="CP086322">
    <property type="protein sequence ID" value="UQA90784.1"/>
    <property type="molecule type" value="Genomic_DNA"/>
</dbReference>
<keyword evidence="2" id="KW-0732">Signal</keyword>
<protein>
    <submittedName>
        <fullName evidence="3">ATP-binding protein</fullName>
    </submittedName>
</protein>
<dbReference type="GO" id="GO:0005524">
    <property type="term" value="F:ATP binding"/>
    <property type="evidence" value="ECO:0007669"/>
    <property type="project" value="UniProtKB-KW"/>
</dbReference>